<keyword evidence="2" id="KW-1185">Reference proteome</keyword>
<dbReference type="InterPro" id="IPR021927">
    <property type="entry name" value="DUF3540"/>
</dbReference>
<dbReference type="Proteomes" id="UP000608345">
    <property type="component" value="Unassembled WGS sequence"/>
</dbReference>
<comment type="caution">
    <text evidence="1">The sequence shown here is derived from an EMBL/GenBank/DDBJ whole genome shotgun (WGS) entry which is preliminary data.</text>
</comment>
<evidence type="ECO:0000313" key="1">
    <source>
        <dbReference type="EMBL" id="GGW82964.1"/>
    </source>
</evidence>
<dbReference type="Pfam" id="PF12059">
    <property type="entry name" value="DUF3540"/>
    <property type="match status" value="1"/>
</dbReference>
<name>A0A918JJN6_9BURK</name>
<dbReference type="EMBL" id="BMYS01000005">
    <property type="protein sequence ID" value="GGW82964.1"/>
    <property type="molecule type" value="Genomic_DNA"/>
</dbReference>
<protein>
    <recommendedName>
        <fullName evidence="3">DUF3540 domain-containing protein</fullName>
    </recommendedName>
</protein>
<proteinExistence type="predicted"/>
<dbReference type="RefSeq" id="WP_189384465.1">
    <property type="nucleotide sequence ID" value="NZ_BAABFY010000055.1"/>
</dbReference>
<accession>A0A918JJN6</accession>
<gene>
    <name evidence="1" type="ORF">GCM10011450_11160</name>
</gene>
<evidence type="ECO:0008006" key="3">
    <source>
        <dbReference type="Google" id="ProtNLM"/>
    </source>
</evidence>
<organism evidence="1 2">
    <name type="scientific">Advenella faeciporci</name>
    <dbReference type="NCBI Taxonomy" id="797535"/>
    <lineage>
        <taxon>Bacteria</taxon>
        <taxon>Pseudomonadati</taxon>
        <taxon>Pseudomonadota</taxon>
        <taxon>Betaproteobacteria</taxon>
        <taxon>Burkholderiales</taxon>
        <taxon>Alcaligenaceae</taxon>
    </lineage>
</organism>
<sequence>MSLASRMQNSPVYDPVHLLGTVETIHDDGSYSVCCDGFVWPCRRAASCMLMPAVGDTVLLSGPDHQRVYLLAVIEQANPAASLLAVPGNLRVTAANVAIESRENTRLTSAQALDLNSANLRVQSDKGMCLVNEMEYVGKQVKSTVGFFHFIGNVYESIVDRLSQMSRSSFKVTEGVEQVRAGMIDYEAEKTARVHSKYTVVTAEDLIKVDGKQIHMG</sequence>
<dbReference type="AlphaFoldDB" id="A0A918JJN6"/>
<reference evidence="1" key="1">
    <citation type="journal article" date="2014" name="Int. J. Syst. Evol. Microbiol.">
        <title>Complete genome sequence of Corynebacterium casei LMG S-19264T (=DSM 44701T), isolated from a smear-ripened cheese.</title>
        <authorList>
            <consortium name="US DOE Joint Genome Institute (JGI-PGF)"/>
            <person name="Walter F."/>
            <person name="Albersmeier A."/>
            <person name="Kalinowski J."/>
            <person name="Ruckert C."/>
        </authorList>
    </citation>
    <scope>NUCLEOTIDE SEQUENCE</scope>
    <source>
        <strain evidence="1">KCTC 23732</strain>
    </source>
</reference>
<evidence type="ECO:0000313" key="2">
    <source>
        <dbReference type="Proteomes" id="UP000608345"/>
    </source>
</evidence>
<reference evidence="1" key="2">
    <citation type="submission" date="2020-09" db="EMBL/GenBank/DDBJ databases">
        <authorList>
            <person name="Sun Q."/>
            <person name="Kim S."/>
        </authorList>
    </citation>
    <scope>NUCLEOTIDE SEQUENCE</scope>
    <source>
        <strain evidence="1">KCTC 23732</strain>
    </source>
</reference>